<dbReference type="InterPro" id="IPR008538">
    <property type="entry name" value="Uma2"/>
</dbReference>
<gene>
    <name evidence="2" type="ORF">A9Q02_18150</name>
</gene>
<dbReference type="Gene3D" id="3.90.1570.10">
    <property type="entry name" value="tt1808, chain A"/>
    <property type="match status" value="1"/>
</dbReference>
<dbReference type="Proteomes" id="UP000220922">
    <property type="component" value="Unassembled WGS sequence"/>
</dbReference>
<dbReference type="PANTHER" id="PTHR34107">
    <property type="entry name" value="SLL0198 PROTEIN-RELATED"/>
    <property type="match status" value="1"/>
</dbReference>
<evidence type="ECO:0000259" key="1">
    <source>
        <dbReference type="Pfam" id="PF05685"/>
    </source>
</evidence>
<dbReference type="InterPro" id="IPR011335">
    <property type="entry name" value="Restrct_endonuc-II-like"/>
</dbReference>
<feature type="domain" description="Putative restriction endonuclease" evidence="1">
    <location>
        <begin position="30"/>
        <end position="195"/>
    </location>
</feature>
<comment type="caution">
    <text evidence="2">The sequence shown here is derived from an EMBL/GenBank/DDBJ whole genome shotgun (WGS) entry which is preliminary data.</text>
</comment>
<name>A0A2H3KK16_9CHLR</name>
<dbReference type="SUPFAM" id="SSF52980">
    <property type="entry name" value="Restriction endonuclease-like"/>
    <property type="match status" value="1"/>
</dbReference>
<evidence type="ECO:0000313" key="3">
    <source>
        <dbReference type="Proteomes" id="UP000220922"/>
    </source>
</evidence>
<protein>
    <recommendedName>
        <fullName evidence="1">Putative restriction endonuclease domain-containing protein</fullName>
    </recommendedName>
</protein>
<proteinExistence type="predicted"/>
<sequence>MTSATDLTLVREYDGLKVSLHPLQGLWTEEQYLRLSDHTRHLIEFTDGMIEVLPMPTDKHQVMLLLLYDWFRLWVDRLGGKVLVAPLRLQIRPGKHREPDILLVRDAHDPRRQNRYWLGADLVVEIVSPDDPERDTVVKVVDYAEAGIAEYWLVDPVAEQITVLTLEGAAYVAHGRFARGEQATSLILPGFEVAVSAVFDAT</sequence>
<reference evidence="2 3" key="1">
    <citation type="submission" date="2016-05" db="EMBL/GenBank/DDBJ databases">
        <authorList>
            <person name="Lavstsen T."/>
            <person name="Jespersen J.S."/>
        </authorList>
    </citation>
    <scope>NUCLEOTIDE SEQUENCE [LARGE SCALE GENOMIC DNA]</scope>
    <source>
        <strain evidence="2 3">B7-9</strain>
    </source>
</reference>
<organism evidence="2 3">
    <name type="scientific">Candidatus Chloroploca asiatica</name>
    <dbReference type="NCBI Taxonomy" id="1506545"/>
    <lineage>
        <taxon>Bacteria</taxon>
        <taxon>Bacillati</taxon>
        <taxon>Chloroflexota</taxon>
        <taxon>Chloroflexia</taxon>
        <taxon>Chloroflexales</taxon>
        <taxon>Chloroflexineae</taxon>
        <taxon>Oscillochloridaceae</taxon>
        <taxon>Candidatus Chloroploca</taxon>
    </lineage>
</organism>
<accession>A0A2H3KK16</accession>
<dbReference type="RefSeq" id="WP_097654406.1">
    <property type="nucleotide sequence ID" value="NZ_LYXE01000134.1"/>
</dbReference>
<dbReference type="AlphaFoldDB" id="A0A2H3KK16"/>
<dbReference type="OrthoDB" id="9793127at2"/>
<dbReference type="EMBL" id="LYXE01000134">
    <property type="protein sequence ID" value="PDV97513.1"/>
    <property type="molecule type" value="Genomic_DNA"/>
</dbReference>
<dbReference type="InterPro" id="IPR012296">
    <property type="entry name" value="Nuclease_put_TT1808"/>
</dbReference>
<dbReference type="Pfam" id="PF05685">
    <property type="entry name" value="Uma2"/>
    <property type="match status" value="1"/>
</dbReference>
<dbReference type="PANTHER" id="PTHR34107:SF4">
    <property type="entry name" value="SLL1222 PROTEIN"/>
    <property type="match status" value="1"/>
</dbReference>
<evidence type="ECO:0000313" key="2">
    <source>
        <dbReference type="EMBL" id="PDV97513.1"/>
    </source>
</evidence>
<dbReference type="CDD" id="cd06260">
    <property type="entry name" value="DUF820-like"/>
    <property type="match status" value="1"/>
</dbReference>
<keyword evidence="3" id="KW-1185">Reference proteome</keyword>